<dbReference type="STRING" id="946122.A0A0C2W4N4"/>
<dbReference type="InParanoid" id="A0A0C2W4N4"/>
<accession>A0A0C2W4N4</accession>
<dbReference type="EMBL" id="KN818449">
    <property type="protein sequence ID" value="KIL56082.1"/>
    <property type="molecule type" value="Genomic_DNA"/>
</dbReference>
<dbReference type="AlphaFoldDB" id="A0A0C2W4N4"/>
<dbReference type="Proteomes" id="UP000054549">
    <property type="component" value="Unassembled WGS sequence"/>
</dbReference>
<gene>
    <name evidence="2" type="ORF">M378DRAFT_17413</name>
</gene>
<feature type="region of interest" description="Disordered" evidence="1">
    <location>
        <begin position="37"/>
        <end position="57"/>
    </location>
</feature>
<evidence type="ECO:0000256" key="1">
    <source>
        <dbReference type="SAM" id="MobiDB-lite"/>
    </source>
</evidence>
<name>A0A0C2W4N4_AMAMK</name>
<evidence type="ECO:0000313" key="2">
    <source>
        <dbReference type="EMBL" id="KIL56082.1"/>
    </source>
</evidence>
<dbReference type="HOGENOM" id="CLU_1562476_0_0_1"/>
<keyword evidence="3" id="KW-1185">Reference proteome</keyword>
<sequence length="171" mass="19000">MNWGQSFKVLMQPHILRLNLDGFHGIRRCNLRIACSEPSSKSASTGDGKGRFGQVQRGREEGVSVNIIDVATSVYQPRLSGKQRDNSTLGNVNTIHLFDAKSSQYLQCCGSLSIIPEWDNKMDGTAAAFTFTVEDVDGVTLFHDNSVLYQQYEEGKHNVMLTSVYDPVQPN</sequence>
<reference evidence="2 3" key="1">
    <citation type="submission" date="2014-04" db="EMBL/GenBank/DDBJ databases">
        <title>Evolutionary Origins and Diversification of the Mycorrhizal Mutualists.</title>
        <authorList>
            <consortium name="DOE Joint Genome Institute"/>
            <consortium name="Mycorrhizal Genomics Consortium"/>
            <person name="Kohler A."/>
            <person name="Kuo A."/>
            <person name="Nagy L.G."/>
            <person name="Floudas D."/>
            <person name="Copeland A."/>
            <person name="Barry K.W."/>
            <person name="Cichocki N."/>
            <person name="Veneault-Fourrey C."/>
            <person name="LaButti K."/>
            <person name="Lindquist E.A."/>
            <person name="Lipzen A."/>
            <person name="Lundell T."/>
            <person name="Morin E."/>
            <person name="Murat C."/>
            <person name="Riley R."/>
            <person name="Ohm R."/>
            <person name="Sun H."/>
            <person name="Tunlid A."/>
            <person name="Henrissat B."/>
            <person name="Grigoriev I.V."/>
            <person name="Hibbett D.S."/>
            <person name="Martin F."/>
        </authorList>
    </citation>
    <scope>NUCLEOTIDE SEQUENCE [LARGE SCALE GENOMIC DNA]</scope>
    <source>
        <strain evidence="2 3">Koide BX008</strain>
    </source>
</reference>
<protein>
    <submittedName>
        <fullName evidence="2">Uncharacterized protein</fullName>
    </submittedName>
</protein>
<proteinExistence type="predicted"/>
<evidence type="ECO:0000313" key="3">
    <source>
        <dbReference type="Proteomes" id="UP000054549"/>
    </source>
</evidence>
<organism evidence="2 3">
    <name type="scientific">Amanita muscaria (strain Koide BX008)</name>
    <dbReference type="NCBI Taxonomy" id="946122"/>
    <lineage>
        <taxon>Eukaryota</taxon>
        <taxon>Fungi</taxon>
        <taxon>Dikarya</taxon>
        <taxon>Basidiomycota</taxon>
        <taxon>Agaricomycotina</taxon>
        <taxon>Agaricomycetes</taxon>
        <taxon>Agaricomycetidae</taxon>
        <taxon>Agaricales</taxon>
        <taxon>Pluteineae</taxon>
        <taxon>Amanitaceae</taxon>
        <taxon>Amanita</taxon>
    </lineage>
</organism>